<evidence type="ECO:0000259" key="3">
    <source>
        <dbReference type="Pfam" id="PF18962"/>
    </source>
</evidence>
<name>A0ABS0WM29_9FLAO</name>
<evidence type="ECO:0000256" key="1">
    <source>
        <dbReference type="ARBA" id="ARBA00022729"/>
    </source>
</evidence>
<dbReference type="NCBIfam" id="TIGR04183">
    <property type="entry name" value="Por_Secre_tail"/>
    <property type="match status" value="1"/>
</dbReference>
<dbReference type="Proteomes" id="UP000623301">
    <property type="component" value="Unassembled WGS sequence"/>
</dbReference>
<dbReference type="EMBL" id="JAEHFJ010000001">
    <property type="protein sequence ID" value="MBJ2173011.1"/>
    <property type="molecule type" value="Genomic_DNA"/>
</dbReference>
<keyword evidence="1 2" id="KW-0732">Signal</keyword>
<feature type="domain" description="Secretion system C-terminal sorting" evidence="3">
    <location>
        <begin position="284"/>
        <end position="349"/>
    </location>
</feature>
<evidence type="ECO:0000313" key="5">
    <source>
        <dbReference type="Proteomes" id="UP000623301"/>
    </source>
</evidence>
<evidence type="ECO:0000256" key="2">
    <source>
        <dbReference type="SAM" id="SignalP"/>
    </source>
</evidence>
<feature type="signal peptide" evidence="2">
    <location>
        <begin position="1"/>
        <end position="21"/>
    </location>
</feature>
<organism evidence="4 5">
    <name type="scientific">Aureibaculum flavum</name>
    <dbReference type="NCBI Taxonomy" id="2795986"/>
    <lineage>
        <taxon>Bacteria</taxon>
        <taxon>Pseudomonadati</taxon>
        <taxon>Bacteroidota</taxon>
        <taxon>Flavobacteriia</taxon>
        <taxon>Flavobacteriales</taxon>
        <taxon>Flavobacteriaceae</taxon>
        <taxon>Aureibaculum</taxon>
    </lineage>
</organism>
<reference evidence="4 5" key="1">
    <citation type="submission" date="2020-12" db="EMBL/GenBank/DDBJ databases">
        <title>Aureibaculum luteum sp. nov. and Aureibaculum flavum sp. nov., novel members of the family Flavobacteriaceae isolated from Antarctic intertidal sediments.</title>
        <authorList>
            <person name="He X."/>
            <person name="Zhang X."/>
        </authorList>
    </citation>
    <scope>NUCLEOTIDE SEQUENCE [LARGE SCALE GENOMIC DNA]</scope>
    <source>
        <strain evidence="4 5">A20</strain>
    </source>
</reference>
<sequence>MVLKLRLTLLFLCFTCSILFAQVTVTDYLTGLNRPIGMAFDTDGNLFVAEGSGGNIIKATAPLTSSVFAYTGWNNTGLAIDNNGDVFVGESLFGQIFKITSNGSVTTYIGASDTDHNPWQLYFDEDNNMFYSNVFGDIVKVTPSKVFSDYATGFSTPEGFDFDSNGNLFIAARNEAKLIKVEPNGTKTTLLSGLYEIRAIVVDANDDVYYNVRQGFNTYKIIKYKQSDGSLEDIVVTGIESVNNMIFNDQGDLFIAHGDKVSLAQSLVTMSTEDYSKNDNIFKIYPNPSSDLVKISGQIANYTIYDITGKIVMNGSYNNNTIDITSLNKGVYLIELEDINNLLITKKIIKN</sequence>
<accession>A0ABS0WM29</accession>
<protein>
    <submittedName>
        <fullName evidence="4">T9SS type A sorting domain-containing protein</fullName>
    </submittedName>
</protein>
<dbReference type="PANTHER" id="PTHR40274:SF3">
    <property type="entry name" value="VIRGINIAMYCIN B LYASE"/>
    <property type="match status" value="1"/>
</dbReference>
<dbReference type="RefSeq" id="WP_198839822.1">
    <property type="nucleotide sequence ID" value="NZ_JAEHFJ010000001.1"/>
</dbReference>
<dbReference type="InterPro" id="IPR051344">
    <property type="entry name" value="Vgb"/>
</dbReference>
<feature type="chain" id="PRO_5045638395" evidence="2">
    <location>
        <begin position="22"/>
        <end position="351"/>
    </location>
</feature>
<dbReference type="Gene3D" id="2.120.10.30">
    <property type="entry name" value="TolB, C-terminal domain"/>
    <property type="match status" value="1"/>
</dbReference>
<gene>
    <name evidence="4" type="ORF">JBL43_02100</name>
</gene>
<proteinExistence type="predicted"/>
<dbReference type="InterPro" id="IPR011042">
    <property type="entry name" value="6-blade_b-propeller_TolB-like"/>
</dbReference>
<comment type="caution">
    <text evidence="4">The sequence shown here is derived from an EMBL/GenBank/DDBJ whole genome shotgun (WGS) entry which is preliminary data.</text>
</comment>
<dbReference type="Pfam" id="PF18962">
    <property type="entry name" value="Por_Secre_tail"/>
    <property type="match status" value="1"/>
</dbReference>
<dbReference type="InterPro" id="IPR026444">
    <property type="entry name" value="Secre_tail"/>
</dbReference>
<dbReference type="SUPFAM" id="SSF101898">
    <property type="entry name" value="NHL repeat"/>
    <property type="match status" value="1"/>
</dbReference>
<dbReference type="PANTHER" id="PTHR40274">
    <property type="entry name" value="VIRGINIAMYCIN B LYASE"/>
    <property type="match status" value="1"/>
</dbReference>
<keyword evidence="5" id="KW-1185">Reference proteome</keyword>
<evidence type="ECO:0000313" key="4">
    <source>
        <dbReference type="EMBL" id="MBJ2173011.1"/>
    </source>
</evidence>